<dbReference type="Gene3D" id="3.40.30.10">
    <property type="entry name" value="Glutaredoxin"/>
    <property type="match status" value="1"/>
</dbReference>
<sequence length="99" mass="10673">MPGRSQRGGKNPASGPVAPGMADLTMYTTSWCGFCRRLKLQLDQAGIGYREIDIEREPDAVAFVEKANGGNRTVPTVVFPDESVATNPSFSEVKTRLGV</sequence>
<dbReference type="EMBL" id="PHUJ01000003">
    <property type="protein sequence ID" value="PKB32638.1"/>
    <property type="molecule type" value="Genomic_DNA"/>
</dbReference>
<evidence type="ECO:0000256" key="1">
    <source>
        <dbReference type="SAM" id="MobiDB-lite"/>
    </source>
</evidence>
<dbReference type="SUPFAM" id="SSF52833">
    <property type="entry name" value="Thioredoxin-like"/>
    <property type="match status" value="1"/>
</dbReference>
<comment type="caution">
    <text evidence="3">The sequence shown here is derived from an EMBL/GenBank/DDBJ whole genome shotgun (WGS) entry which is preliminary data.</text>
</comment>
<dbReference type="CDD" id="cd02976">
    <property type="entry name" value="NrdH"/>
    <property type="match status" value="1"/>
</dbReference>
<reference evidence="3 4" key="1">
    <citation type="submission" date="2017-11" db="EMBL/GenBank/DDBJ databases">
        <title>Sequencing the genomes of 1000 actinobacteria strains.</title>
        <authorList>
            <person name="Klenk H.-P."/>
        </authorList>
    </citation>
    <scope>NUCLEOTIDE SEQUENCE [LARGE SCALE GENOMIC DNA]</scope>
    <source>
        <strain evidence="3 4">DSM 44104</strain>
    </source>
</reference>
<accession>A0AA44USE3</accession>
<dbReference type="InterPro" id="IPR002109">
    <property type="entry name" value="Glutaredoxin"/>
</dbReference>
<dbReference type="GO" id="GO:0009055">
    <property type="term" value="F:electron transfer activity"/>
    <property type="evidence" value="ECO:0007669"/>
    <property type="project" value="TreeGrafter"/>
</dbReference>
<dbReference type="AlphaFoldDB" id="A0AA44USE3"/>
<dbReference type="PANTHER" id="PTHR34386">
    <property type="entry name" value="GLUTAREDOXIN"/>
    <property type="match status" value="1"/>
</dbReference>
<evidence type="ECO:0000313" key="3">
    <source>
        <dbReference type="EMBL" id="PKB32638.1"/>
    </source>
</evidence>
<dbReference type="InterPro" id="IPR036249">
    <property type="entry name" value="Thioredoxin-like_sf"/>
</dbReference>
<dbReference type="InterPro" id="IPR051548">
    <property type="entry name" value="Grx-like_ET"/>
</dbReference>
<dbReference type="Proteomes" id="UP000232453">
    <property type="component" value="Unassembled WGS sequence"/>
</dbReference>
<organism evidence="3 4">
    <name type="scientific">Pseudonocardia alni</name>
    <name type="common">Amycolata alni</name>
    <dbReference type="NCBI Taxonomy" id="33907"/>
    <lineage>
        <taxon>Bacteria</taxon>
        <taxon>Bacillati</taxon>
        <taxon>Actinomycetota</taxon>
        <taxon>Actinomycetes</taxon>
        <taxon>Pseudonocardiales</taxon>
        <taxon>Pseudonocardiaceae</taxon>
        <taxon>Pseudonocardia</taxon>
    </lineage>
</organism>
<name>A0AA44USE3_PSEA5</name>
<dbReference type="GO" id="GO:0045454">
    <property type="term" value="P:cell redox homeostasis"/>
    <property type="evidence" value="ECO:0007669"/>
    <property type="project" value="TreeGrafter"/>
</dbReference>
<dbReference type="Pfam" id="PF00462">
    <property type="entry name" value="Glutaredoxin"/>
    <property type="match status" value="1"/>
</dbReference>
<proteinExistence type="predicted"/>
<gene>
    <name evidence="3" type="ORF">ATL51_4371</name>
</gene>
<feature type="region of interest" description="Disordered" evidence="1">
    <location>
        <begin position="1"/>
        <end position="21"/>
    </location>
</feature>
<dbReference type="PROSITE" id="PS51354">
    <property type="entry name" value="GLUTAREDOXIN_2"/>
    <property type="match status" value="1"/>
</dbReference>
<feature type="domain" description="Glutaredoxin" evidence="2">
    <location>
        <begin position="25"/>
        <end position="83"/>
    </location>
</feature>
<protein>
    <submittedName>
        <fullName evidence="3">Mycoredoxin</fullName>
    </submittedName>
</protein>
<dbReference type="PANTHER" id="PTHR34386:SF1">
    <property type="entry name" value="GLUTAREDOXIN-LIKE PROTEIN NRDH"/>
    <property type="match status" value="1"/>
</dbReference>
<evidence type="ECO:0000259" key="2">
    <source>
        <dbReference type="Pfam" id="PF00462"/>
    </source>
</evidence>
<evidence type="ECO:0000313" key="4">
    <source>
        <dbReference type="Proteomes" id="UP000232453"/>
    </source>
</evidence>